<dbReference type="InterPro" id="IPR014747">
    <property type="entry name" value="Bac_photo_RC_H_C"/>
</dbReference>
<accession>A0ABS0NE13</accession>
<evidence type="ECO:0000313" key="2">
    <source>
        <dbReference type="EMBL" id="MBH5333393.1"/>
    </source>
</evidence>
<dbReference type="SUPFAM" id="SSF50346">
    <property type="entry name" value="PRC-barrel domain"/>
    <property type="match status" value="1"/>
</dbReference>
<evidence type="ECO:0000313" key="3">
    <source>
        <dbReference type="Proteomes" id="UP000807371"/>
    </source>
</evidence>
<organism evidence="2 3">
    <name type="scientific">Streptomyces pactum</name>
    <dbReference type="NCBI Taxonomy" id="68249"/>
    <lineage>
        <taxon>Bacteria</taxon>
        <taxon>Bacillati</taxon>
        <taxon>Actinomycetota</taxon>
        <taxon>Actinomycetes</taxon>
        <taxon>Kitasatosporales</taxon>
        <taxon>Streptomycetaceae</taxon>
        <taxon>Streptomyces</taxon>
    </lineage>
</organism>
<feature type="domain" description="PRC-barrel" evidence="1">
    <location>
        <begin position="24"/>
        <end position="95"/>
    </location>
</feature>
<dbReference type="InterPro" id="IPR011033">
    <property type="entry name" value="PRC_barrel-like_sf"/>
</dbReference>
<dbReference type="PANTHER" id="PTHR36505">
    <property type="entry name" value="BLR1072 PROTEIN"/>
    <property type="match status" value="1"/>
</dbReference>
<dbReference type="Proteomes" id="UP000807371">
    <property type="component" value="Unassembled WGS sequence"/>
</dbReference>
<dbReference type="PANTHER" id="PTHR36505:SF1">
    <property type="entry name" value="BLR1072 PROTEIN"/>
    <property type="match status" value="1"/>
</dbReference>
<dbReference type="EMBL" id="JACYXC010000001">
    <property type="protein sequence ID" value="MBH5333393.1"/>
    <property type="molecule type" value="Genomic_DNA"/>
</dbReference>
<sequence>MATNTVPVLTKLSDSHRTVASVAEDVRGRKVCDAAGEELGTVDDLLIDEKESKVRFLLVGHGGFLGLGEKSSFVPVDAVTRVTEDRVYIDQSAEHVSGAPAYDPDLADATSYYDDVYRHYGYGPFWTPGYMYPGFPLFRP</sequence>
<evidence type="ECO:0000259" key="1">
    <source>
        <dbReference type="Pfam" id="PF05239"/>
    </source>
</evidence>
<dbReference type="RefSeq" id="WP_197987219.1">
    <property type="nucleotide sequence ID" value="NZ_JACYXC010000001.1"/>
</dbReference>
<dbReference type="InterPro" id="IPR027275">
    <property type="entry name" value="PRC-brl_dom"/>
</dbReference>
<proteinExistence type="predicted"/>
<protein>
    <submittedName>
        <fullName evidence="2">PRC-barrel domain-containing protein</fullName>
    </submittedName>
</protein>
<dbReference type="Gene3D" id="3.90.50.10">
    <property type="entry name" value="Photosynthetic Reaction Center, subunit H, domain 2"/>
    <property type="match status" value="1"/>
</dbReference>
<keyword evidence="3" id="KW-1185">Reference proteome</keyword>
<reference evidence="2 3" key="1">
    <citation type="submission" date="2020-09" db="EMBL/GenBank/DDBJ databases">
        <title>Biosynthesis of the nuclear factor of activated T cells inhibitor NFAT-133 and its congeners in Streptomyces pactum.</title>
        <authorList>
            <person name="Zhou W."/>
            <person name="Posri P."/>
            <person name="Abugrain M.E."/>
            <person name="Weisberg A.J."/>
            <person name="Chang J.H."/>
            <person name="Mahmud T."/>
        </authorList>
    </citation>
    <scope>NUCLEOTIDE SEQUENCE [LARGE SCALE GENOMIC DNA]</scope>
    <source>
        <strain evidence="2 3">ATCC 27456</strain>
    </source>
</reference>
<name>A0ABS0NE13_9ACTN</name>
<comment type="caution">
    <text evidence="2">The sequence shown here is derived from an EMBL/GenBank/DDBJ whole genome shotgun (WGS) entry which is preliminary data.</text>
</comment>
<gene>
    <name evidence="2" type="ORF">IHE55_00670</name>
</gene>
<dbReference type="Pfam" id="PF05239">
    <property type="entry name" value="PRC"/>
    <property type="match status" value="1"/>
</dbReference>